<dbReference type="PATRIC" id="fig|1184267.3.peg.1217"/>
<dbReference type="Proteomes" id="UP000012040">
    <property type="component" value="Chromosome"/>
</dbReference>
<dbReference type="SFLD" id="SFLDS00003">
    <property type="entry name" value="Haloacid_Dehalogenase"/>
    <property type="match status" value="1"/>
</dbReference>
<evidence type="ECO:0000313" key="2">
    <source>
        <dbReference type="Proteomes" id="UP000012040"/>
    </source>
</evidence>
<dbReference type="AlphaFoldDB" id="M4V877"/>
<dbReference type="Gene3D" id="3.40.50.1000">
    <property type="entry name" value="HAD superfamily/HAD-like"/>
    <property type="match status" value="1"/>
</dbReference>
<accession>M4V877</accession>
<dbReference type="Pfam" id="PF13419">
    <property type="entry name" value="HAD_2"/>
    <property type="match status" value="1"/>
</dbReference>
<dbReference type="NCBIfam" id="TIGR01549">
    <property type="entry name" value="HAD-SF-IA-v1"/>
    <property type="match status" value="1"/>
</dbReference>
<dbReference type="PANTHER" id="PTHR47478">
    <property type="match status" value="1"/>
</dbReference>
<dbReference type="GO" id="GO:0008253">
    <property type="term" value="F:5'-nucleotidase activity"/>
    <property type="evidence" value="ECO:0007669"/>
    <property type="project" value="InterPro"/>
</dbReference>
<dbReference type="HOGENOM" id="CLU_045011_8_1_7"/>
<organism evidence="1 2">
    <name type="scientific">Pseudobdellovibrio exovorus JSS</name>
    <dbReference type="NCBI Taxonomy" id="1184267"/>
    <lineage>
        <taxon>Bacteria</taxon>
        <taxon>Pseudomonadati</taxon>
        <taxon>Bdellovibrionota</taxon>
        <taxon>Bdellovibrionia</taxon>
        <taxon>Bdellovibrionales</taxon>
        <taxon>Pseudobdellovibrionaceae</taxon>
        <taxon>Pseudobdellovibrio</taxon>
    </lineage>
</organism>
<dbReference type="SFLD" id="SFLDG01129">
    <property type="entry name" value="C1.5:_HAD__Beta-PGM__Phosphata"/>
    <property type="match status" value="1"/>
</dbReference>
<evidence type="ECO:0000313" key="1">
    <source>
        <dbReference type="EMBL" id="AGH95418.1"/>
    </source>
</evidence>
<dbReference type="eggNOG" id="COG1011">
    <property type="taxonomic scope" value="Bacteria"/>
</dbReference>
<sequence>MSYKLFLFDLDDTLLDFKESEKLSFSSVMQSLGIQSDMTALFSQYQIENRKLWTEFEKGLITQEYLKVERFRRTLEPLQAAVDPHLVAKRYLEALPESVVLIDGAVEICRELSAAGEVGIVTNGISGVQNQRIAKSALEPYISFICVSEDSGYAKPDVRFFDYAHSLRPHVQKDEMIVIGDRLETDILGAHNFGTDSCWFNPKNDKSMAAVQPKYEVQSLSELRRFIKS</sequence>
<dbReference type="InterPro" id="IPR023198">
    <property type="entry name" value="PGP-like_dom2"/>
</dbReference>
<dbReference type="InterPro" id="IPR041492">
    <property type="entry name" value="HAD_2"/>
</dbReference>
<dbReference type="InterPro" id="IPR006439">
    <property type="entry name" value="HAD-SF_hydro_IA"/>
</dbReference>
<dbReference type="Gene3D" id="1.10.150.240">
    <property type="entry name" value="Putative phosphatase, domain 2"/>
    <property type="match status" value="1"/>
</dbReference>
<dbReference type="InterPro" id="IPR023214">
    <property type="entry name" value="HAD_sf"/>
</dbReference>
<dbReference type="SUPFAM" id="SSF56784">
    <property type="entry name" value="HAD-like"/>
    <property type="match status" value="1"/>
</dbReference>
<name>M4V877_9BACT</name>
<evidence type="ECO:0008006" key="3">
    <source>
        <dbReference type="Google" id="ProtNLM"/>
    </source>
</evidence>
<dbReference type="EMBL" id="CP003537">
    <property type="protein sequence ID" value="AGH95418.1"/>
    <property type="molecule type" value="Genomic_DNA"/>
</dbReference>
<dbReference type="KEGG" id="bex:A11Q_1202"/>
<gene>
    <name evidence="1" type="ORF">A11Q_1202</name>
</gene>
<dbReference type="NCBIfam" id="TIGR02254">
    <property type="entry name" value="YjjG_YfnB"/>
    <property type="match status" value="1"/>
</dbReference>
<dbReference type="InterPro" id="IPR011951">
    <property type="entry name" value="HAD-SF_hydro_IA_YjjG/PynA"/>
</dbReference>
<keyword evidence="2" id="KW-1185">Reference proteome</keyword>
<dbReference type="OrthoDB" id="5297542at2"/>
<reference evidence="1 2" key="1">
    <citation type="journal article" date="2013" name="ISME J.">
        <title>By their genes ye shall know them: genomic signatures of predatory bacteria.</title>
        <authorList>
            <person name="Pasternak Z."/>
            <person name="Pietrokovski S."/>
            <person name="Rotem O."/>
            <person name="Gophna U."/>
            <person name="Lurie-Weinberger M.N."/>
            <person name="Jurkevitch E."/>
        </authorList>
    </citation>
    <scope>NUCLEOTIDE SEQUENCE [LARGE SCALE GENOMIC DNA]</scope>
    <source>
        <strain evidence="1 2">JSS</strain>
    </source>
</reference>
<dbReference type="PANTHER" id="PTHR47478:SF1">
    <property type="entry name" value="PYRIMIDINE 5'-NUCLEOTIDASE YJJG"/>
    <property type="match status" value="1"/>
</dbReference>
<dbReference type="InterPro" id="IPR036412">
    <property type="entry name" value="HAD-like_sf"/>
</dbReference>
<protein>
    <recommendedName>
        <fullName evidence="3">Noncanonical pyrimidine nucleotidase, YjjG family</fullName>
    </recommendedName>
</protein>
<dbReference type="InterPro" id="IPR052550">
    <property type="entry name" value="Pyrimidine_5'-ntase_YjjG"/>
</dbReference>
<proteinExistence type="predicted"/>
<dbReference type="RefSeq" id="WP_015469908.1">
    <property type="nucleotide sequence ID" value="NC_020813.1"/>
</dbReference>
<dbReference type="STRING" id="1184267.A11Q_1202"/>